<dbReference type="SUPFAM" id="SSF56024">
    <property type="entry name" value="Phospholipase D/nuclease"/>
    <property type="match status" value="1"/>
</dbReference>
<protein>
    <recommendedName>
        <fullName evidence="4">Phospholipase D-like domain-containing protein</fullName>
    </recommendedName>
</protein>
<evidence type="ECO:0000313" key="3">
    <source>
        <dbReference type="Proteomes" id="UP000007882"/>
    </source>
</evidence>
<dbReference type="EMBL" id="AP012319">
    <property type="protein sequence ID" value="BAL91914.1"/>
    <property type="molecule type" value="Genomic_DNA"/>
</dbReference>
<dbReference type="RefSeq" id="WP_014446799.1">
    <property type="nucleotide sequence ID" value="NC_017093.1"/>
</dbReference>
<evidence type="ECO:0000256" key="1">
    <source>
        <dbReference type="SAM" id="MobiDB-lite"/>
    </source>
</evidence>
<dbReference type="PATRIC" id="fig|512565.3.peg.6696"/>
<dbReference type="CDD" id="cd00138">
    <property type="entry name" value="PLDc_SF"/>
    <property type="match status" value="1"/>
</dbReference>
<reference evidence="2 3" key="1">
    <citation type="submission" date="2012-02" db="EMBL/GenBank/DDBJ databases">
        <title>Complete genome sequence of Actinoplanes missouriensis 431 (= NBRC 102363).</title>
        <authorList>
            <person name="Ohnishi Y."/>
            <person name="Ishikawa J."/>
            <person name="Sekine M."/>
            <person name="Hosoyama A."/>
            <person name="Harada T."/>
            <person name="Narita H."/>
            <person name="Hata T."/>
            <person name="Konno Y."/>
            <person name="Tutikane K."/>
            <person name="Fujita N."/>
            <person name="Horinouchi S."/>
            <person name="Hayakawa M."/>
        </authorList>
    </citation>
    <scope>NUCLEOTIDE SEQUENCE [LARGE SCALE GENOMIC DNA]</scope>
    <source>
        <strain evidence="3">ATCC 14538 / DSM 43046 / CBS 188.64 / JCM 3121 / NBRC 102363 / NCIMB 12654 / NRRL B-3342 / UNCC 431</strain>
    </source>
</reference>
<dbReference type="OrthoDB" id="3777082at2"/>
<dbReference type="Gene3D" id="3.30.870.10">
    <property type="entry name" value="Endonuclease Chain A"/>
    <property type="match status" value="1"/>
</dbReference>
<dbReference type="AlphaFoldDB" id="I0HFX7"/>
<organism evidence="2 3">
    <name type="scientific">Actinoplanes missouriensis (strain ATCC 14538 / DSM 43046 / CBS 188.64 / JCM 3121 / NBRC 102363 / NCIMB 12654 / NRRL B-3342 / UNCC 431)</name>
    <dbReference type="NCBI Taxonomy" id="512565"/>
    <lineage>
        <taxon>Bacteria</taxon>
        <taxon>Bacillati</taxon>
        <taxon>Actinomycetota</taxon>
        <taxon>Actinomycetes</taxon>
        <taxon>Micromonosporales</taxon>
        <taxon>Micromonosporaceae</taxon>
        <taxon>Actinoplanes</taxon>
    </lineage>
</organism>
<sequence length="832" mass="91437">MTYDLTGAPPPRILQKLPIADPEEILVLTYTSDLPFFEDVCVRQARARGARVTIVYDAGHVEPGFAAGGGPLTDYVPVPVQCRSGGAFHPKLLVAASADDALISIGSGNATSAGWHHNAELWTHLRIDGPTIPTLVEDLAAWLRRLPDRLWMEPLGVQRLHRVADLLTTRPSRPEPDEPWLITNDQVSIMDQLPMPDHPVDRLGVASPFFDPPADALTTLITRLRPDSLEVLLTRDAQLDSGRFERVLDRVGTVRVAQPRTSRYHHGKALEWWSGPAGVLVTGSANCTRAALLRSMDDDRGNCELALLQEIVESVVDLVDAEQKDLDDLLLREPGRETEPNPAIRVLTAQILTDPDRIEITILVTAGTAPDHLLIDVAGETHTAIRAANNDAIHTYRLDHSPGTLSRSVTVRDDSGAALGAALVTDVHSALARVRHPSPLEQQSLPELLGSEEQMQALLDALRRLAEIVPPRPDEEETPLSRRRRRARVEEDIRRAVGSGLLNLALGRDRNEASAGGNDGGELKGDEGEPDRKDLEQSASKSMTPPLSAAAAFQAQTENQRMRARAWFRRLVEESAEWPLGAQLASYRSLLIAVGGGLWPYPQDWAWLVHDGLDNLWAAPEDKSLAVEHGALAVIGLLAIRHGTLSQPDDPGLAAGFKSFLAAFRDWRDWALDVNLETIERYAYQLSGHTLGPRFTAVNIRSDLEWLLARREIDDALDQLDDISDSADFTTDGTVVVQVRKNPKRAVLLVLDRLRKFPDTHVIAHFNGEVHGWWNGRRLLLAWPTPTGWRASVWHNLFTGIVGYAGSSPLPAASESAAVTDPAEAWTKFGSR</sequence>
<evidence type="ECO:0008006" key="4">
    <source>
        <dbReference type="Google" id="ProtNLM"/>
    </source>
</evidence>
<evidence type="ECO:0000313" key="2">
    <source>
        <dbReference type="EMBL" id="BAL91914.1"/>
    </source>
</evidence>
<dbReference type="eggNOG" id="COG3886">
    <property type="taxonomic scope" value="Bacteria"/>
</dbReference>
<dbReference type="STRING" id="512565.AMIS_66940"/>
<keyword evidence="3" id="KW-1185">Reference proteome</keyword>
<dbReference type="KEGG" id="ams:AMIS_66940"/>
<accession>I0HFX7</accession>
<feature type="compositionally biased region" description="Basic and acidic residues" evidence="1">
    <location>
        <begin position="521"/>
        <end position="536"/>
    </location>
</feature>
<proteinExistence type="predicted"/>
<name>I0HFX7_ACTM4</name>
<dbReference type="Proteomes" id="UP000007882">
    <property type="component" value="Chromosome"/>
</dbReference>
<gene>
    <name evidence="2" type="ordered locus">AMIS_66940</name>
</gene>
<dbReference type="HOGENOM" id="CLU_340870_0_0_11"/>
<feature type="region of interest" description="Disordered" evidence="1">
    <location>
        <begin position="508"/>
        <end position="555"/>
    </location>
</feature>